<sequence>MVIIVAIKTNPRVEQEEDGHHRGHEDQTKSKTRGRWSSSRP</sequence>
<gene>
    <name evidence="2" type="ORF">ACFSKK_15415</name>
</gene>
<name>A0ABW5C2G7_9BACI</name>
<dbReference type="Proteomes" id="UP001597318">
    <property type="component" value="Unassembled WGS sequence"/>
</dbReference>
<evidence type="ECO:0000256" key="1">
    <source>
        <dbReference type="SAM" id="MobiDB-lite"/>
    </source>
</evidence>
<comment type="caution">
    <text evidence="2">The sequence shown here is derived from an EMBL/GenBank/DDBJ whole genome shotgun (WGS) entry which is preliminary data.</text>
</comment>
<dbReference type="EMBL" id="JBHUIK010000003">
    <property type="protein sequence ID" value="MFD2215078.1"/>
    <property type="molecule type" value="Genomic_DNA"/>
</dbReference>
<feature type="compositionally biased region" description="Basic and acidic residues" evidence="1">
    <location>
        <begin position="11"/>
        <end position="29"/>
    </location>
</feature>
<reference evidence="3" key="1">
    <citation type="journal article" date="2019" name="Int. J. Syst. Evol. Microbiol.">
        <title>The Global Catalogue of Microorganisms (GCM) 10K type strain sequencing project: providing services to taxonomists for standard genome sequencing and annotation.</title>
        <authorList>
            <consortium name="The Broad Institute Genomics Platform"/>
            <consortium name="The Broad Institute Genome Sequencing Center for Infectious Disease"/>
            <person name="Wu L."/>
            <person name="Ma J."/>
        </authorList>
    </citation>
    <scope>NUCLEOTIDE SEQUENCE [LARGE SCALE GENOMIC DNA]</scope>
    <source>
        <strain evidence="3">CGMCC 1.15474</strain>
    </source>
</reference>
<evidence type="ECO:0000313" key="2">
    <source>
        <dbReference type="EMBL" id="MFD2215078.1"/>
    </source>
</evidence>
<accession>A0ABW5C2G7</accession>
<proteinExistence type="predicted"/>
<evidence type="ECO:0000313" key="3">
    <source>
        <dbReference type="Proteomes" id="UP001597318"/>
    </source>
</evidence>
<protein>
    <recommendedName>
        <fullName evidence="4">YpzI family protein</fullName>
    </recommendedName>
</protein>
<evidence type="ECO:0008006" key="4">
    <source>
        <dbReference type="Google" id="ProtNLM"/>
    </source>
</evidence>
<dbReference type="RefSeq" id="WP_281730482.1">
    <property type="nucleotide sequence ID" value="NZ_CP095550.1"/>
</dbReference>
<feature type="region of interest" description="Disordered" evidence="1">
    <location>
        <begin position="1"/>
        <end position="41"/>
    </location>
</feature>
<keyword evidence="3" id="KW-1185">Reference proteome</keyword>
<organism evidence="2 3">
    <name type="scientific">Metabacillus endolithicus</name>
    <dbReference type="NCBI Taxonomy" id="1535204"/>
    <lineage>
        <taxon>Bacteria</taxon>
        <taxon>Bacillati</taxon>
        <taxon>Bacillota</taxon>
        <taxon>Bacilli</taxon>
        <taxon>Bacillales</taxon>
        <taxon>Bacillaceae</taxon>
        <taxon>Metabacillus</taxon>
    </lineage>
</organism>